<protein>
    <submittedName>
        <fullName evidence="3">Expressed protein</fullName>
    </submittedName>
</protein>
<dbReference type="FunCoup" id="E1ZJ74">
    <property type="interactions" value="530"/>
</dbReference>
<feature type="transmembrane region" description="Helical" evidence="2">
    <location>
        <begin position="139"/>
        <end position="163"/>
    </location>
</feature>
<evidence type="ECO:0000256" key="1">
    <source>
        <dbReference type="SAM" id="MobiDB-lite"/>
    </source>
</evidence>
<sequence length="223" mass="24123">MAVAYNPTGGSDTLKTVAGVAYIGVVIFFFLRLFQRRAQKATSERIASVADVAAYGGGADSDDEEDEEEQKAKQQQAATEVTPLQSFIGTAQAGVICYLLFQASTAVDAYFDRQNLPDITTQYTAHNVAVLVQTVCRGLVYLITFIFGANALGLAGLTIQLLLFPESGREEGGTGKRAPQLPKVSVTDDVFALRRAFQEAERMGQQQAQKEIRKAQQSGDESD</sequence>
<evidence type="ECO:0000313" key="3">
    <source>
        <dbReference type="EMBL" id="EFN54291.1"/>
    </source>
</evidence>
<dbReference type="OrthoDB" id="5296at2759"/>
<reference evidence="3 4" key="1">
    <citation type="journal article" date="2010" name="Plant Cell">
        <title>The Chlorella variabilis NC64A genome reveals adaptation to photosymbiosis, coevolution with viruses, and cryptic sex.</title>
        <authorList>
            <person name="Blanc G."/>
            <person name="Duncan G."/>
            <person name="Agarkova I."/>
            <person name="Borodovsky M."/>
            <person name="Gurnon J."/>
            <person name="Kuo A."/>
            <person name="Lindquist E."/>
            <person name="Lucas S."/>
            <person name="Pangilinan J."/>
            <person name="Polle J."/>
            <person name="Salamov A."/>
            <person name="Terry A."/>
            <person name="Yamada T."/>
            <person name="Dunigan D.D."/>
            <person name="Grigoriev I.V."/>
            <person name="Claverie J.M."/>
            <person name="Van Etten J.L."/>
        </authorList>
    </citation>
    <scope>NUCLEOTIDE SEQUENCE [LARGE SCALE GENOMIC DNA]</scope>
    <source>
        <strain evidence="3 4">NC64A</strain>
    </source>
</reference>
<feature type="region of interest" description="Disordered" evidence="1">
    <location>
        <begin position="57"/>
        <end position="76"/>
    </location>
</feature>
<keyword evidence="2" id="KW-0812">Transmembrane</keyword>
<keyword evidence="2" id="KW-0472">Membrane</keyword>
<evidence type="ECO:0000313" key="4">
    <source>
        <dbReference type="Proteomes" id="UP000008141"/>
    </source>
</evidence>
<dbReference type="EMBL" id="GL433848">
    <property type="protein sequence ID" value="EFN54291.1"/>
    <property type="molecule type" value="Genomic_DNA"/>
</dbReference>
<gene>
    <name evidence="3" type="ORF">CHLNCDRAFT_58336</name>
</gene>
<feature type="transmembrane region" description="Helical" evidence="2">
    <location>
        <begin position="16"/>
        <end position="34"/>
    </location>
</feature>
<dbReference type="RefSeq" id="XP_005846393.1">
    <property type="nucleotide sequence ID" value="XM_005846331.1"/>
</dbReference>
<dbReference type="AlphaFoldDB" id="E1ZJ74"/>
<evidence type="ECO:0000256" key="2">
    <source>
        <dbReference type="SAM" id="Phobius"/>
    </source>
</evidence>
<name>E1ZJ74_CHLVA</name>
<dbReference type="InParanoid" id="E1ZJ74"/>
<organism evidence="4">
    <name type="scientific">Chlorella variabilis</name>
    <name type="common">Green alga</name>
    <dbReference type="NCBI Taxonomy" id="554065"/>
    <lineage>
        <taxon>Eukaryota</taxon>
        <taxon>Viridiplantae</taxon>
        <taxon>Chlorophyta</taxon>
        <taxon>core chlorophytes</taxon>
        <taxon>Trebouxiophyceae</taxon>
        <taxon>Chlorellales</taxon>
        <taxon>Chlorellaceae</taxon>
        <taxon>Chlorella clade</taxon>
        <taxon>Chlorella</taxon>
    </lineage>
</organism>
<keyword evidence="2" id="KW-1133">Transmembrane helix</keyword>
<dbReference type="PANTHER" id="PTHR35733:SF1">
    <property type="entry name" value="OS02G0307800 PROTEIN"/>
    <property type="match status" value="1"/>
</dbReference>
<feature type="compositionally biased region" description="Acidic residues" evidence="1">
    <location>
        <begin position="60"/>
        <end position="69"/>
    </location>
</feature>
<dbReference type="OMA" id="NERTCAP"/>
<keyword evidence="4" id="KW-1185">Reference proteome</keyword>
<dbReference type="KEGG" id="cvr:CHLNCDRAFT_58336"/>
<proteinExistence type="predicted"/>
<feature type="region of interest" description="Disordered" evidence="1">
    <location>
        <begin position="201"/>
        <end position="223"/>
    </location>
</feature>
<dbReference type="Proteomes" id="UP000008141">
    <property type="component" value="Unassembled WGS sequence"/>
</dbReference>
<dbReference type="GO" id="GO:0009535">
    <property type="term" value="C:chloroplast thylakoid membrane"/>
    <property type="evidence" value="ECO:0007669"/>
    <property type="project" value="TreeGrafter"/>
</dbReference>
<dbReference type="Pfam" id="PF11282">
    <property type="entry name" value="DUF3082"/>
    <property type="match status" value="1"/>
</dbReference>
<dbReference type="InterPro" id="IPR021434">
    <property type="entry name" value="DUF3082"/>
</dbReference>
<dbReference type="eggNOG" id="ENOG502QTY9">
    <property type="taxonomic scope" value="Eukaryota"/>
</dbReference>
<dbReference type="GeneID" id="17353547"/>
<accession>E1ZJ74</accession>
<feature type="compositionally biased region" description="Polar residues" evidence="1">
    <location>
        <begin position="204"/>
        <end position="223"/>
    </location>
</feature>
<dbReference type="PANTHER" id="PTHR35733">
    <property type="entry name" value="OS02G0307800 PROTEIN"/>
    <property type="match status" value="1"/>
</dbReference>
<dbReference type="STRING" id="554065.E1ZJ74"/>